<gene>
    <name evidence="2" type="ORF">AABB31_17640</name>
</gene>
<dbReference type="InterPro" id="IPR050266">
    <property type="entry name" value="AB_hydrolase_sf"/>
</dbReference>
<evidence type="ECO:0000313" key="2">
    <source>
        <dbReference type="EMBL" id="WZU66807.1"/>
    </source>
</evidence>
<dbReference type="PRINTS" id="PR00111">
    <property type="entry name" value="ABHYDROLASE"/>
</dbReference>
<reference evidence="2 3" key="2">
    <citation type="submission" date="2024-08" db="EMBL/GenBank/DDBJ databases">
        <title>Phylogenomic analyses of a clade within the roseobacter group suggest taxonomic reassignments of species of the genera Aestuariivita, Citreicella, Loktanella, Nautella, Pelagibaca, Ruegeria, Thalassobius, Thiobacimonas and Tropicibacter, and the proposal o.</title>
        <authorList>
            <person name="Jeon C.O."/>
        </authorList>
    </citation>
    <scope>NUCLEOTIDE SEQUENCE [LARGE SCALE GENOMIC DNA]</scope>
    <source>
        <strain evidence="2 3">SS1-5</strain>
    </source>
</reference>
<name>A0AAN0NK19_9RHOB</name>
<dbReference type="Proteomes" id="UP001470809">
    <property type="component" value="Chromosome"/>
</dbReference>
<dbReference type="KEGG" id="yrh:AABB31_17640"/>
<dbReference type="AlphaFoldDB" id="A0AAN0NK19"/>
<protein>
    <submittedName>
        <fullName evidence="2">Alpha/beta fold hydrolase</fullName>
    </submittedName>
</protein>
<feature type="domain" description="AB hydrolase-1" evidence="1">
    <location>
        <begin position="3"/>
        <end position="227"/>
    </location>
</feature>
<reference evidence="3" key="1">
    <citation type="submission" date="2024-04" db="EMBL/GenBank/DDBJ databases">
        <title>Phylogenomic analyses of a clade within the roseobacter group suggest taxonomic reassignments of species of the genera Aestuariivita, Citreicella, Loktanella, Nautella, Pelagibaca, Ruegeria, Thalassobius, Thiobacimonas and Tropicibacter, and the proposal o.</title>
        <authorList>
            <person name="Jeon C.O."/>
        </authorList>
    </citation>
    <scope>NUCLEOTIDE SEQUENCE [LARGE SCALE GENOMIC DNA]</scope>
    <source>
        <strain evidence="3">SS1-5</strain>
    </source>
</reference>
<dbReference type="EMBL" id="CP151767">
    <property type="protein sequence ID" value="WZU66807.1"/>
    <property type="molecule type" value="Genomic_DNA"/>
</dbReference>
<keyword evidence="3" id="KW-1185">Reference proteome</keyword>
<dbReference type="Gene3D" id="3.40.50.1820">
    <property type="entry name" value="alpha/beta hydrolase"/>
    <property type="match status" value="1"/>
</dbReference>
<evidence type="ECO:0000259" key="1">
    <source>
        <dbReference type="Pfam" id="PF00561"/>
    </source>
</evidence>
<organism evidence="2 3">
    <name type="scientific">Yoonia rhodophyticola</name>
    <dbReference type="NCBI Taxonomy" id="3137370"/>
    <lineage>
        <taxon>Bacteria</taxon>
        <taxon>Pseudomonadati</taxon>
        <taxon>Pseudomonadota</taxon>
        <taxon>Alphaproteobacteria</taxon>
        <taxon>Rhodobacterales</taxon>
        <taxon>Paracoccaceae</taxon>
        <taxon>Yoonia</taxon>
    </lineage>
</organism>
<dbReference type="RefSeq" id="WP_342076127.1">
    <property type="nucleotide sequence ID" value="NZ_CP151767.2"/>
</dbReference>
<dbReference type="InterPro" id="IPR000073">
    <property type="entry name" value="AB_hydrolase_1"/>
</dbReference>
<proteinExistence type="predicted"/>
<dbReference type="InterPro" id="IPR029058">
    <property type="entry name" value="AB_hydrolase_fold"/>
</dbReference>
<dbReference type="Pfam" id="PF00561">
    <property type="entry name" value="Abhydrolase_1"/>
    <property type="match status" value="1"/>
</dbReference>
<accession>A0AAN0NK19</accession>
<keyword evidence="2" id="KW-0378">Hydrolase</keyword>
<evidence type="ECO:0000313" key="3">
    <source>
        <dbReference type="Proteomes" id="UP001470809"/>
    </source>
</evidence>
<sequence>MTPLVMVHGFMGGAAQWDGQIAALAATSDVIALDLPGFGANNHLAPITTISGFADWVIAELQQRGVTRFHLLGHSMGGMIAQEIARKVPSQIGQLVLYATGAIGVLPGRFETIAQSKARAKTDGPKATARRIAATWFGDGAAAPAYPACAAIAERATAAAIAGGLDAMQSWSGETALPALPHDTLIIWGDRDRTYQWAQIALLWDNIPNSQLSVLPGCAHAAHLEKPALFNMVLRDHLAIR</sequence>
<dbReference type="PANTHER" id="PTHR43798">
    <property type="entry name" value="MONOACYLGLYCEROL LIPASE"/>
    <property type="match status" value="1"/>
</dbReference>
<dbReference type="SUPFAM" id="SSF53474">
    <property type="entry name" value="alpha/beta-Hydrolases"/>
    <property type="match status" value="1"/>
</dbReference>
<dbReference type="GO" id="GO:0016787">
    <property type="term" value="F:hydrolase activity"/>
    <property type="evidence" value="ECO:0007669"/>
    <property type="project" value="UniProtKB-KW"/>
</dbReference>